<keyword evidence="2" id="KW-0472">Membrane</keyword>
<accession>A0ABW1K5Z7</accession>
<dbReference type="RefSeq" id="WP_377421294.1">
    <property type="nucleotide sequence ID" value="NZ_JBHSPR010000010.1"/>
</dbReference>
<reference evidence="4" key="1">
    <citation type="journal article" date="2019" name="Int. J. Syst. Evol. Microbiol.">
        <title>The Global Catalogue of Microorganisms (GCM) 10K type strain sequencing project: providing services to taxonomists for standard genome sequencing and annotation.</title>
        <authorList>
            <consortium name="The Broad Institute Genomics Platform"/>
            <consortium name="The Broad Institute Genome Sequencing Center for Infectious Disease"/>
            <person name="Wu L."/>
            <person name="Ma J."/>
        </authorList>
    </citation>
    <scope>NUCLEOTIDE SEQUENCE [LARGE SCALE GENOMIC DNA]</scope>
    <source>
        <strain evidence="4">ZS-35-S2</strain>
    </source>
</reference>
<keyword evidence="1" id="KW-0175">Coiled coil</keyword>
<protein>
    <recommendedName>
        <fullName evidence="5">DUF2746 domain-containing protein</fullName>
    </recommendedName>
</protein>
<evidence type="ECO:0000313" key="3">
    <source>
        <dbReference type="EMBL" id="MFC6017207.1"/>
    </source>
</evidence>
<keyword evidence="2" id="KW-1133">Transmembrane helix</keyword>
<evidence type="ECO:0008006" key="5">
    <source>
        <dbReference type="Google" id="ProtNLM"/>
    </source>
</evidence>
<gene>
    <name evidence="3" type="ORF">ACFP2T_13445</name>
</gene>
<comment type="caution">
    <text evidence="3">The sequence shown here is derived from an EMBL/GenBank/DDBJ whole genome shotgun (WGS) entry which is preliminary data.</text>
</comment>
<dbReference type="Proteomes" id="UP001596203">
    <property type="component" value="Unassembled WGS sequence"/>
</dbReference>
<feature type="coiled-coil region" evidence="1">
    <location>
        <begin position="45"/>
        <end position="83"/>
    </location>
</feature>
<evidence type="ECO:0000256" key="1">
    <source>
        <dbReference type="SAM" id="Coils"/>
    </source>
</evidence>
<sequence>MTGPMWVTLIVGVLGGTAGLAALANAFFGRKKTTAEATQIVVGSVVSAMNEFEEAAKEANETARQAYTELRTVRDEAVELAKELHRIRMAIMRPDATIEGLRALVASGPGPGTNGRSYP</sequence>
<evidence type="ECO:0000256" key="2">
    <source>
        <dbReference type="SAM" id="Phobius"/>
    </source>
</evidence>
<feature type="transmembrane region" description="Helical" evidence="2">
    <location>
        <begin position="6"/>
        <end position="28"/>
    </location>
</feature>
<proteinExistence type="predicted"/>
<name>A0ABW1K5Z7_9ACTN</name>
<organism evidence="3 4">
    <name type="scientific">Plantactinospora solaniradicis</name>
    <dbReference type="NCBI Taxonomy" id="1723736"/>
    <lineage>
        <taxon>Bacteria</taxon>
        <taxon>Bacillati</taxon>
        <taxon>Actinomycetota</taxon>
        <taxon>Actinomycetes</taxon>
        <taxon>Micromonosporales</taxon>
        <taxon>Micromonosporaceae</taxon>
        <taxon>Plantactinospora</taxon>
    </lineage>
</organism>
<keyword evidence="4" id="KW-1185">Reference proteome</keyword>
<dbReference type="EMBL" id="JBHSPR010000010">
    <property type="protein sequence ID" value="MFC6017207.1"/>
    <property type="molecule type" value="Genomic_DNA"/>
</dbReference>
<keyword evidence="2" id="KW-0812">Transmembrane</keyword>
<evidence type="ECO:0000313" key="4">
    <source>
        <dbReference type="Proteomes" id="UP001596203"/>
    </source>
</evidence>